<evidence type="ECO:0000256" key="1">
    <source>
        <dbReference type="SAM" id="MobiDB-lite"/>
    </source>
</evidence>
<dbReference type="Proteomes" id="UP000736672">
    <property type="component" value="Unassembled WGS sequence"/>
</dbReference>
<dbReference type="Gene3D" id="3.30.160.60">
    <property type="entry name" value="Classic Zinc Finger"/>
    <property type="match status" value="1"/>
</dbReference>
<name>A0A9P9G7Y7_FUSSL</name>
<dbReference type="SMART" id="SM00355">
    <property type="entry name" value="ZnF_C2H2"/>
    <property type="match status" value="2"/>
</dbReference>
<dbReference type="AlphaFoldDB" id="A0A9P9G7Y7"/>
<evidence type="ECO:0000259" key="2">
    <source>
        <dbReference type="SMART" id="SM00355"/>
    </source>
</evidence>
<dbReference type="EMBL" id="JAGTJS010000027">
    <property type="protein sequence ID" value="KAH7234196.1"/>
    <property type="molecule type" value="Genomic_DNA"/>
</dbReference>
<feature type="region of interest" description="Disordered" evidence="1">
    <location>
        <begin position="1"/>
        <end position="28"/>
    </location>
</feature>
<feature type="domain" description="C2H2-type" evidence="2">
    <location>
        <begin position="96"/>
        <end position="122"/>
    </location>
</feature>
<feature type="compositionally biased region" description="Low complexity" evidence="1">
    <location>
        <begin position="64"/>
        <end position="78"/>
    </location>
</feature>
<evidence type="ECO:0000313" key="3">
    <source>
        <dbReference type="EMBL" id="KAH7234196.1"/>
    </source>
</evidence>
<reference evidence="3" key="1">
    <citation type="journal article" date="2021" name="Nat. Commun.">
        <title>Genetic determinants of endophytism in the Arabidopsis root mycobiome.</title>
        <authorList>
            <person name="Mesny F."/>
            <person name="Miyauchi S."/>
            <person name="Thiergart T."/>
            <person name="Pickel B."/>
            <person name="Atanasova L."/>
            <person name="Karlsson M."/>
            <person name="Huettel B."/>
            <person name="Barry K.W."/>
            <person name="Haridas S."/>
            <person name="Chen C."/>
            <person name="Bauer D."/>
            <person name="Andreopoulos W."/>
            <person name="Pangilinan J."/>
            <person name="LaButti K."/>
            <person name="Riley R."/>
            <person name="Lipzen A."/>
            <person name="Clum A."/>
            <person name="Drula E."/>
            <person name="Henrissat B."/>
            <person name="Kohler A."/>
            <person name="Grigoriev I.V."/>
            <person name="Martin F.M."/>
            <person name="Hacquard S."/>
        </authorList>
    </citation>
    <scope>NUCLEOTIDE SEQUENCE</scope>
    <source>
        <strain evidence="3">FSSC 5 MPI-SDFR-AT-0091</strain>
    </source>
</reference>
<keyword evidence="4" id="KW-1185">Reference proteome</keyword>
<feature type="compositionally biased region" description="Polar residues" evidence="1">
    <location>
        <begin position="40"/>
        <end position="50"/>
    </location>
</feature>
<accession>A0A9P9G7Y7</accession>
<feature type="region of interest" description="Disordered" evidence="1">
    <location>
        <begin position="40"/>
        <end position="88"/>
    </location>
</feature>
<comment type="caution">
    <text evidence="3">The sequence shown here is derived from an EMBL/GenBank/DDBJ whole genome shotgun (WGS) entry which is preliminary data.</text>
</comment>
<gene>
    <name evidence="3" type="ORF">B0J15DRAFT_472069</name>
</gene>
<protein>
    <recommendedName>
        <fullName evidence="2">C2H2-type domain-containing protein</fullName>
    </recommendedName>
</protein>
<feature type="domain" description="C2H2-type" evidence="2">
    <location>
        <begin position="130"/>
        <end position="158"/>
    </location>
</feature>
<organism evidence="3 4">
    <name type="scientific">Fusarium solani</name>
    <name type="common">Filamentous fungus</name>
    <dbReference type="NCBI Taxonomy" id="169388"/>
    <lineage>
        <taxon>Eukaryota</taxon>
        <taxon>Fungi</taxon>
        <taxon>Dikarya</taxon>
        <taxon>Ascomycota</taxon>
        <taxon>Pezizomycotina</taxon>
        <taxon>Sordariomycetes</taxon>
        <taxon>Hypocreomycetidae</taxon>
        <taxon>Hypocreales</taxon>
        <taxon>Nectriaceae</taxon>
        <taxon>Fusarium</taxon>
        <taxon>Fusarium solani species complex</taxon>
    </lineage>
</organism>
<dbReference type="OrthoDB" id="2687452at2759"/>
<evidence type="ECO:0000313" key="4">
    <source>
        <dbReference type="Proteomes" id="UP000736672"/>
    </source>
</evidence>
<sequence>MYSYQYSSTYQQPTSPATEPTQAAEETTMYSYQYSSSFAMETPQWPSSSPYPDRLSFSEETPRSAEAPSAYSYPDSSSQILTESSQNTNLPDNSSFHCVHVGCTSRPFRRAADLQRHYKHMHQPESNEAYYCDYPRCTRSREPFRRRDHFRDHLREYHREDIQKRGEVVNEEWLDDRHAASSWWRCARCLVRVYVSQNNFECPQCKGSCEPKRKERRRGH</sequence>
<proteinExistence type="predicted"/>
<dbReference type="InterPro" id="IPR013087">
    <property type="entry name" value="Znf_C2H2_type"/>
</dbReference>
<feature type="compositionally biased region" description="Polar residues" evidence="1">
    <location>
        <begin position="79"/>
        <end position="88"/>
    </location>
</feature>